<protein>
    <submittedName>
        <fullName evidence="2">Protein phosphatase 2C domain-containing protein</fullName>
    </submittedName>
</protein>
<dbReference type="AlphaFoldDB" id="A0A3P1YXI8"/>
<accession>A0A3P1YXI8</accession>
<comment type="caution">
    <text evidence="2">The sequence shown here is derived from an EMBL/GenBank/DDBJ whole genome shotgun (WGS) entry which is preliminary data.</text>
</comment>
<dbReference type="EMBL" id="RQYN01000026">
    <property type="protein sequence ID" value="RRD74546.1"/>
    <property type="molecule type" value="Genomic_DNA"/>
</dbReference>
<organism evidence="2 3">
    <name type="scientific">Tannerella forsythia</name>
    <name type="common">Bacteroides forsythus</name>
    <dbReference type="NCBI Taxonomy" id="28112"/>
    <lineage>
        <taxon>Bacteria</taxon>
        <taxon>Pseudomonadati</taxon>
        <taxon>Bacteroidota</taxon>
        <taxon>Bacteroidia</taxon>
        <taxon>Bacteroidales</taxon>
        <taxon>Tannerellaceae</taxon>
        <taxon>Tannerella</taxon>
    </lineage>
</organism>
<gene>
    <name evidence="2" type="ORF">EII41_07770</name>
</gene>
<feature type="domain" description="PPM-type phosphatase" evidence="1">
    <location>
        <begin position="193"/>
        <end position="441"/>
    </location>
</feature>
<proteinExistence type="predicted"/>
<evidence type="ECO:0000313" key="3">
    <source>
        <dbReference type="Proteomes" id="UP000279860"/>
    </source>
</evidence>
<dbReference type="Pfam" id="PF13672">
    <property type="entry name" value="PP2C_2"/>
    <property type="match status" value="1"/>
</dbReference>
<dbReference type="Gene3D" id="3.60.40.10">
    <property type="entry name" value="PPM-type phosphatase domain"/>
    <property type="match status" value="1"/>
</dbReference>
<dbReference type="Proteomes" id="UP000279860">
    <property type="component" value="Unassembled WGS sequence"/>
</dbReference>
<evidence type="ECO:0000313" key="2">
    <source>
        <dbReference type="EMBL" id="RRD74546.1"/>
    </source>
</evidence>
<sequence>MEIAKSYIQSLFKTKGVFIQQDRINLLNEFIESDSNIAAVRQIVDIQNMLMDKWKLRNRIEDIIAQQISIPNATVNKPYQARIDFEQLKLTDLSEFDVDGFSKLGLTYDKKDQTITGIPMQSGDVKIRLLFKIKGESENEPLHEKVIPLIINPDPKTLWKDIPSDESAIFWKKDDDYNFSQLGEKHIVVASKRGRSHKNIGSFRDDDFAFKYYKNTGWSIVAVADGAGSCTLSRQGSKIACHAVIDHFEQTEDLNLDKEFEHKIKEFIQTKDETIWRESEVLSKHILYKATTFAHSKIREAAIKTHQNNPELFNNPKAKNPLDYFHSTLIFALYKRYELGYLILTFSVGDCPIAVMNKNQTEVSLLNWLDVGEFGGGTRFITQSEIFHSSEYPMASRFNFHLIPDFSYLFLMTDGIYDPKFVVEANLEKHEKWMDFLRDLSGDNEECVKVEFNPDNKGIEGQLLQWMNFWSPGNHDDRTLAVIF</sequence>
<name>A0A3P1YXI8_TANFO</name>
<evidence type="ECO:0000259" key="1">
    <source>
        <dbReference type="Pfam" id="PF13672"/>
    </source>
</evidence>
<dbReference type="InterPro" id="IPR036457">
    <property type="entry name" value="PPM-type-like_dom_sf"/>
</dbReference>
<dbReference type="InterPro" id="IPR001932">
    <property type="entry name" value="PPM-type_phosphatase-like_dom"/>
</dbReference>
<reference evidence="2 3" key="1">
    <citation type="submission" date="2018-11" db="EMBL/GenBank/DDBJ databases">
        <title>Genomes From Bacteria Associated with the Canine Oral Cavity: a Test Case for Automated Genome-Based Taxonomic Assignment.</title>
        <authorList>
            <person name="Coil D.A."/>
            <person name="Jospin G."/>
            <person name="Darling A.E."/>
            <person name="Wallis C."/>
            <person name="Davis I.J."/>
            <person name="Harris S."/>
            <person name="Eisen J.A."/>
            <person name="Holcombe L.J."/>
            <person name="O'Flynn C."/>
        </authorList>
    </citation>
    <scope>NUCLEOTIDE SEQUENCE [LARGE SCALE GENOMIC DNA]</scope>
    <source>
        <strain evidence="2 3">OH1426_COT-023</strain>
    </source>
</reference>
<dbReference type="SUPFAM" id="SSF81606">
    <property type="entry name" value="PP2C-like"/>
    <property type="match status" value="1"/>
</dbReference>